<dbReference type="AlphaFoldDB" id="A0A843V760"/>
<reference evidence="1" key="1">
    <citation type="submission" date="2017-07" db="EMBL/GenBank/DDBJ databases">
        <title>Taro Niue Genome Assembly and Annotation.</title>
        <authorList>
            <person name="Atibalentja N."/>
            <person name="Keating K."/>
            <person name="Fields C.J."/>
        </authorList>
    </citation>
    <scope>NUCLEOTIDE SEQUENCE</scope>
    <source>
        <strain evidence="1">Niue_2</strain>
        <tissue evidence="1">Leaf</tissue>
    </source>
</reference>
<evidence type="ECO:0000313" key="1">
    <source>
        <dbReference type="EMBL" id="MQL91725.1"/>
    </source>
</evidence>
<comment type="caution">
    <text evidence="1">The sequence shown here is derived from an EMBL/GenBank/DDBJ whole genome shotgun (WGS) entry which is preliminary data.</text>
</comment>
<accession>A0A843V760</accession>
<gene>
    <name evidence="1" type="ORF">Taro_024353</name>
</gene>
<dbReference type="EMBL" id="NMUH01001374">
    <property type="protein sequence ID" value="MQL91725.1"/>
    <property type="molecule type" value="Genomic_DNA"/>
</dbReference>
<evidence type="ECO:0000313" key="2">
    <source>
        <dbReference type="Proteomes" id="UP000652761"/>
    </source>
</evidence>
<protein>
    <submittedName>
        <fullName evidence="1">Uncharacterized protein</fullName>
    </submittedName>
</protein>
<name>A0A843V760_COLES</name>
<sequence length="91" mass="9679">MHPPAARIPGGCFALRWFFPAINPSKTTGIAEGNRGATSMYRLQSRAAPLWISEENLLLVTMLGGFPSGFVCSKLLVSSHPSASFACVSVP</sequence>
<proteinExistence type="predicted"/>
<organism evidence="1 2">
    <name type="scientific">Colocasia esculenta</name>
    <name type="common">Wild taro</name>
    <name type="synonym">Arum esculentum</name>
    <dbReference type="NCBI Taxonomy" id="4460"/>
    <lineage>
        <taxon>Eukaryota</taxon>
        <taxon>Viridiplantae</taxon>
        <taxon>Streptophyta</taxon>
        <taxon>Embryophyta</taxon>
        <taxon>Tracheophyta</taxon>
        <taxon>Spermatophyta</taxon>
        <taxon>Magnoliopsida</taxon>
        <taxon>Liliopsida</taxon>
        <taxon>Araceae</taxon>
        <taxon>Aroideae</taxon>
        <taxon>Colocasieae</taxon>
        <taxon>Colocasia</taxon>
    </lineage>
</organism>
<dbReference type="Proteomes" id="UP000652761">
    <property type="component" value="Unassembled WGS sequence"/>
</dbReference>
<keyword evidence="2" id="KW-1185">Reference proteome</keyword>